<keyword evidence="5" id="KW-0862">Zinc</keyword>
<keyword evidence="7" id="KW-1133">Transmembrane helix</keyword>
<feature type="transmembrane region" description="Helical" evidence="7">
    <location>
        <begin position="148"/>
        <end position="181"/>
    </location>
</feature>
<keyword evidence="7" id="KW-0472">Membrane</keyword>
<comment type="cofactor">
    <cofactor evidence="1">
        <name>Zn(2+)</name>
        <dbReference type="ChEBI" id="CHEBI:29105"/>
    </cofactor>
</comment>
<comment type="caution">
    <text evidence="8">The sequence shown here is derived from an EMBL/GenBank/DDBJ whole genome shotgun (WGS) entry which is preliminary data.</text>
</comment>
<evidence type="ECO:0000313" key="8">
    <source>
        <dbReference type="EMBL" id="KOS69730.1"/>
    </source>
</evidence>
<evidence type="ECO:0000256" key="2">
    <source>
        <dbReference type="ARBA" id="ARBA00007931"/>
    </source>
</evidence>
<dbReference type="PANTHER" id="PTHR39188:SF3">
    <property type="entry name" value="STAGE IV SPORULATION PROTEIN FB"/>
    <property type="match status" value="1"/>
</dbReference>
<evidence type="ECO:0000256" key="3">
    <source>
        <dbReference type="ARBA" id="ARBA00022670"/>
    </source>
</evidence>
<reference evidence="9" key="1">
    <citation type="submission" date="2015-07" db="EMBL/GenBank/DDBJ databases">
        <title>Fjat-14205 dsm 2895.</title>
        <authorList>
            <person name="Liu B."/>
            <person name="Wang J."/>
            <person name="Zhu Y."/>
            <person name="Liu G."/>
            <person name="Chen Q."/>
            <person name="Chen Z."/>
            <person name="Lan J."/>
            <person name="Che J."/>
            <person name="Ge C."/>
            <person name="Shi H."/>
            <person name="Pan Z."/>
            <person name="Liu X."/>
        </authorList>
    </citation>
    <scope>NUCLEOTIDE SEQUENCE [LARGE SCALE GENOMIC DNA]</scope>
    <source>
        <strain evidence="9">DSM 25560</strain>
    </source>
</reference>
<dbReference type="EMBL" id="LGRV01000003">
    <property type="protein sequence ID" value="KOS69730.1"/>
    <property type="molecule type" value="Genomic_DNA"/>
</dbReference>
<evidence type="ECO:0000256" key="4">
    <source>
        <dbReference type="ARBA" id="ARBA00022801"/>
    </source>
</evidence>
<keyword evidence="7" id="KW-0812">Transmembrane</keyword>
<name>A0ABR5K4M1_9BACI</name>
<proteinExistence type="inferred from homology"/>
<evidence type="ECO:0000256" key="7">
    <source>
        <dbReference type="SAM" id="Phobius"/>
    </source>
</evidence>
<gene>
    <name evidence="8" type="ORF">AEA09_04370</name>
</gene>
<feature type="transmembrane region" description="Helical" evidence="7">
    <location>
        <begin position="75"/>
        <end position="97"/>
    </location>
</feature>
<accession>A0ABR5K4M1</accession>
<feature type="transmembrane region" description="Helical" evidence="7">
    <location>
        <begin position="109"/>
        <end position="136"/>
    </location>
</feature>
<evidence type="ECO:0000256" key="1">
    <source>
        <dbReference type="ARBA" id="ARBA00001947"/>
    </source>
</evidence>
<evidence type="ECO:0000313" key="9">
    <source>
        <dbReference type="Proteomes" id="UP000050668"/>
    </source>
</evidence>
<evidence type="ECO:0000256" key="5">
    <source>
        <dbReference type="ARBA" id="ARBA00022833"/>
    </source>
</evidence>
<comment type="similarity">
    <text evidence="2">Belongs to the peptidase M50B family.</text>
</comment>
<dbReference type="Proteomes" id="UP000050668">
    <property type="component" value="Unassembled WGS sequence"/>
</dbReference>
<protein>
    <submittedName>
        <fullName evidence="8">Stage IV sporulation protein FB</fullName>
    </submittedName>
</protein>
<feature type="transmembrane region" description="Helical" evidence="7">
    <location>
        <begin position="12"/>
        <end position="34"/>
    </location>
</feature>
<keyword evidence="3" id="KW-0645">Protease</keyword>
<evidence type="ECO:0000256" key="6">
    <source>
        <dbReference type="ARBA" id="ARBA00023049"/>
    </source>
</evidence>
<organism evidence="8 9">
    <name type="scientific">Lysinibacillus contaminans</name>
    <dbReference type="NCBI Taxonomy" id="1293441"/>
    <lineage>
        <taxon>Bacteria</taxon>
        <taxon>Bacillati</taxon>
        <taxon>Bacillota</taxon>
        <taxon>Bacilli</taxon>
        <taxon>Bacillales</taxon>
        <taxon>Bacillaceae</taxon>
        <taxon>Lysinibacillus</taxon>
    </lineage>
</organism>
<keyword evidence="4" id="KW-0378">Hydrolase</keyword>
<keyword evidence="6" id="KW-0482">Metalloprotease</keyword>
<sequence length="203" mass="23178">MKIKLHILCIPFVFLMIFSGQIAYYSIILGALLWHEAGHLFAAMLCGVKVKSCVIAPYGGEIEFENPTIVDGKSLLWIALGGPIATLLGIGFAFFTPDLIAIRLINVQLVLLVFNLLPVIPLDGGRIILALLYIFYPSAKAFEFYHSFSLFFVTVLLLITINYLPQSIFLVILCLFVWLQIIKEWKYRKYRLAFEKYVMYRLT</sequence>
<keyword evidence="9" id="KW-1185">Reference proteome</keyword>
<dbReference type="PANTHER" id="PTHR39188">
    <property type="entry name" value="MEMBRANE-ASSOCIATED ZINC METALLOPROTEASE M50B"/>
    <property type="match status" value="1"/>
</dbReference>